<evidence type="ECO:0000313" key="2">
    <source>
        <dbReference type="Ensembl" id="ENSONIP00000061739.1"/>
    </source>
</evidence>
<feature type="region of interest" description="Disordered" evidence="1">
    <location>
        <begin position="172"/>
        <end position="327"/>
    </location>
</feature>
<organism evidence="2 3">
    <name type="scientific">Oreochromis niloticus</name>
    <name type="common">Nile tilapia</name>
    <name type="synonym">Tilapia nilotica</name>
    <dbReference type="NCBI Taxonomy" id="8128"/>
    <lineage>
        <taxon>Eukaryota</taxon>
        <taxon>Metazoa</taxon>
        <taxon>Chordata</taxon>
        <taxon>Craniata</taxon>
        <taxon>Vertebrata</taxon>
        <taxon>Euteleostomi</taxon>
        <taxon>Actinopterygii</taxon>
        <taxon>Neopterygii</taxon>
        <taxon>Teleostei</taxon>
        <taxon>Neoteleostei</taxon>
        <taxon>Acanthomorphata</taxon>
        <taxon>Ovalentaria</taxon>
        <taxon>Cichlomorphae</taxon>
        <taxon>Cichliformes</taxon>
        <taxon>Cichlidae</taxon>
        <taxon>African cichlids</taxon>
        <taxon>Pseudocrenilabrinae</taxon>
        <taxon>Oreochromini</taxon>
        <taxon>Oreochromis</taxon>
    </lineage>
</organism>
<dbReference type="FunCoup" id="A0A669DLV9">
    <property type="interactions" value="2"/>
</dbReference>
<evidence type="ECO:0000313" key="3">
    <source>
        <dbReference type="Proteomes" id="UP000005207"/>
    </source>
</evidence>
<reference evidence="2" key="3">
    <citation type="submission" date="2025-09" db="UniProtKB">
        <authorList>
            <consortium name="Ensembl"/>
        </authorList>
    </citation>
    <scope>IDENTIFICATION</scope>
</reference>
<dbReference type="CDD" id="cd00024">
    <property type="entry name" value="CD_CSD"/>
    <property type="match status" value="1"/>
</dbReference>
<dbReference type="AlphaFoldDB" id="A0A669DLV9"/>
<protein>
    <recommendedName>
        <fullName evidence="4">Chromo domain-containing protein</fullName>
    </recommendedName>
</protein>
<dbReference type="Ensembl" id="ENSONIT00000035229.1">
    <property type="protein sequence ID" value="ENSONIP00000061739.1"/>
    <property type="gene ID" value="ENSONIG00000035797.1"/>
</dbReference>
<reference evidence="3" key="1">
    <citation type="submission" date="2012-01" db="EMBL/GenBank/DDBJ databases">
        <title>The Genome Sequence of Oreochromis niloticus (Nile Tilapia).</title>
        <authorList>
            <consortium name="Broad Institute Genome Assembly Team"/>
            <consortium name="Broad Institute Sequencing Platform"/>
            <person name="Di Palma F."/>
            <person name="Johnson J."/>
            <person name="Lander E.S."/>
            <person name="Lindblad-Toh K."/>
        </authorList>
    </citation>
    <scope>NUCLEOTIDE SEQUENCE [LARGE SCALE GENOMIC DNA]</scope>
</reference>
<name>A0A669DLV9_ORENI</name>
<evidence type="ECO:0000256" key="1">
    <source>
        <dbReference type="SAM" id="MobiDB-lite"/>
    </source>
</evidence>
<feature type="compositionally biased region" description="Low complexity" evidence="1">
    <location>
        <begin position="127"/>
        <end position="143"/>
    </location>
</feature>
<dbReference type="GeneTree" id="ENSGT00940000174774"/>
<dbReference type="OMA" id="NINWAAS"/>
<sequence>MTKPKTKPCPSCQAPNTCNRKTCSGCLGSLNVKEGLKKKQEQFKNINWAASVKKNRNASRVVNSAQLSVSKLHALGYQPILFLGQFDRKGRIVGDVITQIEPAEGAARDILMKMRKLYEHLLRKLQASPPAESSTPAAGPSSADNVDAGPVPDPEALNEEFILHLEPVPTSSLCQPPASSSPSLLPPASSSPSLLPPASSSPSLLPPASSSPSLLPPASSSLSLLPPASSSPSLLPPAFSSPSLLPPASSSPSLLPPASSSPSLLPPASSSPSLLPPASSSPSLLPPASSSLSLLPPASSSPSLLPPASSSPSPHPASPSVSTVYTSNLPIKKRTRKECRKHRTQKIFKYEEIVDRRVVNEKEEVKVKWKPCLTCGKVWDDTWEPAQFYTQ</sequence>
<feature type="region of interest" description="Disordered" evidence="1">
    <location>
        <begin position="126"/>
        <end position="154"/>
    </location>
</feature>
<dbReference type="Proteomes" id="UP000005207">
    <property type="component" value="Linkage group LG3"/>
</dbReference>
<dbReference type="InParanoid" id="A0A669DLV9"/>
<reference evidence="2" key="2">
    <citation type="submission" date="2025-08" db="UniProtKB">
        <authorList>
            <consortium name="Ensembl"/>
        </authorList>
    </citation>
    <scope>IDENTIFICATION</scope>
</reference>
<keyword evidence="3" id="KW-1185">Reference proteome</keyword>
<feature type="compositionally biased region" description="Low complexity" evidence="1">
    <location>
        <begin position="176"/>
        <end position="312"/>
    </location>
</feature>
<proteinExistence type="predicted"/>
<evidence type="ECO:0008006" key="4">
    <source>
        <dbReference type="Google" id="ProtNLM"/>
    </source>
</evidence>
<accession>A0A669DLV9</accession>